<feature type="chain" id="PRO_5040127413" description="Saposin B-type domain-containing protein" evidence="1">
    <location>
        <begin position="17"/>
        <end position="90"/>
    </location>
</feature>
<accession>A0A9P1ITR2</accession>
<name>A0A9P1ITR2_9PELO</name>
<protein>
    <recommendedName>
        <fullName evidence="4">Saposin B-type domain-containing protein</fullName>
    </recommendedName>
</protein>
<reference evidence="2" key="1">
    <citation type="submission" date="2022-11" db="EMBL/GenBank/DDBJ databases">
        <authorList>
            <person name="Kikuchi T."/>
        </authorList>
    </citation>
    <scope>NUCLEOTIDE SEQUENCE</scope>
    <source>
        <strain evidence="2">PS1010</strain>
    </source>
</reference>
<dbReference type="EMBL" id="CANHGI010000005">
    <property type="protein sequence ID" value="CAI5450134.1"/>
    <property type="molecule type" value="Genomic_DNA"/>
</dbReference>
<evidence type="ECO:0000256" key="1">
    <source>
        <dbReference type="SAM" id="SignalP"/>
    </source>
</evidence>
<evidence type="ECO:0000313" key="2">
    <source>
        <dbReference type="EMBL" id="CAI5450134.1"/>
    </source>
</evidence>
<feature type="signal peptide" evidence="1">
    <location>
        <begin position="1"/>
        <end position="16"/>
    </location>
</feature>
<evidence type="ECO:0000313" key="3">
    <source>
        <dbReference type="Proteomes" id="UP001152747"/>
    </source>
</evidence>
<evidence type="ECO:0008006" key="4">
    <source>
        <dbReference type="Google" id="ProtNLM"/>
    </source>
</evidence>
<proteinExistence type="predicted"/>
<dbReference type="AlphaFoldDB" id="A0A9P1ITR2"/>
<keyword evidence="1" id="KW-0732">Signal</keyword>
<keyword evidence="3" id="KW-1185">Reference proteome</keyword>
<comment type="caution">
    <text evidence="2">The sequence shown here is derived from an EMBL/GenBank/DDBJ whole genome shotgun (WGS) entry which is preliminary data.</text>
</comment>
<dbReference type="Proteomes" id="UP001152747">
    <property type="component" value="Unassembled WGS sequence"/>
</dbReference>
<gene>
    <name evidence="2" type="ORF">CAMP_LOCUS12771</name>
</gene>
<organism evidence="2 3">
    <name type="scientific">Caenorhabditis angaria</name>
    <dbReference type="NCBI Taxonomy" id="860376"/>
    <lineage>
        <taxon>Eukaryota</taxon>
        <taxon>Metazoa</taxon>
        <taxon>Ecdysozoa</taxon>
        <taxon>Nematoda</taxon>
        <taxon>Chromadorea</taxon>
        <taxon>Rhabditida</taxon>
        <taxon>Rhabditina</taxon>
        <taxon>Rhabditomorpha</taxon>
        <taxon>Rhabditoidea</taxon>
        <taxon>Rhabditidae</taxon>
        <taxon>Peloderinae</taxon>
        <taxon>Caenorhabditis</taxon>
    </lineage>
</organism>
<sequence>MLKFLIFFSIFLQLQANQQIVDNCSDCDELSKLDFPSFKKSVHRYFNFCHADHKGRGRGSVCDPKIEKFYVFLKSAENPAEKCLKMGYCK</sequence>